<keyword evidence="2" id="KW-0732">Signal</keyword>
<evidence type="ECO:0000256" key="1">
    <source>
        <dbReference type="SAM" id="MobiDB-lite"/>
    </source>
</evidence>
<dbReference type="AlphaFoldDB" id="A0A6P8Y976"/>
<dbReference type="InParanoid" id="A0A6P8Y976"/>
<feature type="compositionally biased region" description="Basic and acidic residues" evidence="1">
    <location>
        <begin position="338"/>
        <end position="360"/>
    </location>
</feature>
<dbReference type="OrthoDB" id="10426569at2759"/>
<feature type="region of interest" description="Disordered" evidence="1">
    <location>
        <begin position="329"/>
        <end position="360"/>
    </location>
</feature>
<gene>
    <name evidence="4" type="primary">LOC117642284</name>
</gene>
<feature type="region of interest" description="Disordered" evidence="1">
    <location>
        <begin position="176"/>
        <end position="197"/>
    </location>
</feature>
<dbReference type="Proteomes" id="UP000515158">
    <property type="component" value="Unplaced"/>
</dbReference>
<name>A0A6P8Y976_THRPL</name>
<dbReference type="RefSeq" id="XP_034236213.1">
    <property type="nucleotide sequence ID" value="XM_034380322.1"/>
</dbReference>
<feature type="signal peptide" evidence="2">
    <location>
        <begin position="1"/>
        <end position="38"/>
    </location>
</feature>
<evidence type="ECO:0000313" key="4">
    <source>
        <dbReference type="RefSeq" id="XP_034236213.1"/>
    </source>
</evidence>
<dbReference type="GeneID" id="117642284"/>
<evidence type="ECO:0000256" key="2">
    <source>
        <dbReference type="SAM" id="SignalP"/>
    </source>
</evidence>
<keyword evidence="3" id="KW-1185">Reference proteome</keyword>
<sequence length="360" mass="38974">MALHATALCTPASPSAARAMLAVALLLFLAAQPPSAASAPHDAPALSHVTSKHAASHSTLPADAEHVSEPVVVFGSGRRLAASAHRHILDVLHGRGPVTVRLASGKERTFASGKAYMAEARSPELRGAQFIVPAETYPCDVVEDVVETELALRTHMLLPSGDHVPLAHYMEGLVQQEQQHHEHHGGSGDGGVRYPGSNPYQQQPLFHKQPAVYDWMTPFAEDVPEAELQVVLGGSQRLSLQVHDAVLHSVEAKGPIEVDLINGRTVTVPSYDDLLAKMVDPHFFGARVHLEDGVKVPVETYRAVVNAHKHKGVYVVDRDDHRMRYADYAGRRASKTAHSKEEASDKANDLRDSGHATNDE</sequence>
<feature type="chain" id="PRO_5028400338" evidence="2">
    <location>
        <begin position="39"/>
        <end position="360"/>
    </location>
</feature>
<protein>
    <submittedName>
        <fullName evidence="4">Uncharacterized protein LOC117642284</fullName>
    </submittedName>
</protein>
<reference evidence="4" key="1">
    <citation type="submission" date="2025-08" db="UniProtKB">
        <authorList>
            <consortium name="RefSeq"/>
        </authorList>
    </citation>
    <scope>IDENTIFICATION</scope>
    <source>
        <tissue evidence="4">Total insect</tissue>
    </source>
</reference>
<organism evidence="4">
    <name type="scientific">Thrips palmi</name>
    <name type="common">Melon thrips</name>
    <dbReference type="NCBI Taxonomy" id="161013"/>
    <lineage>
        <taxon>Eukaryota</taxon>
        <taxon>Metazoa</taxon>
        <taxon>Ecdysozoa</taxon>
        <taxon>Arthropoda</taxon>
        <taxon>Hexapoda</taxon>
        <taxon>Insecta</taxon>
        <taxon>Pterygota</taxon>
        <taxon>Neoptera</taxon>
        <taxon>Paraneoptera</taxon>
        <taxon>Thysanoptera</taxon>
        <taxon>Terebrantia</taxon>
        <taxon>Thripoidea</taxon>
        <taxon>Thripidae</taxon>
        <taxon>Thrips</taxon>
    </lineage>
</organism>
<dbReference type="KEGG" id="tpal:117642284"/>
<proteinExistence type="predicted"/>
<accession>A0A6P8Y976</accession>
<evidence type="ECO:0000313" key="3">
    <source>
        <dbReference type="Proteomes" id="UP000515158"/>
    </source>
</evidence>